<proteinExistence type="predicted"/>
<reference evidence="1 2" key="1">
    <citation type="submission" date="2022-04" db="EMBL/GenBank/DDBJ databases">
        <title>Genome sequence of C. roseum typestrain.</title>
        <authorList>
            <person name="Poehlein A."/>
            <person name="Schoch T."/>
            <person name="Duerre P."/>
            <person name="Daniel R."/>
        </authorList>
    </citation>
    <scope>NUCLEOTIDE SEQUENCE [LARGE SCALE GENOMIC DNA]</scope>
    <source>
        <strain evidence="1 2">DSM 7320</strain>
    </source>
</reference>
<dbReference type="STRING" id="84029.CROST_05670"/>
<dbReference type="AlphaFoldDB" id="A0A1S8LUW2"/>
<keyword evidence="2" id="KW-1185">Reference proteome</keyword>
<dbReference type="EMBL" id="CP096983">
    <property type="protein sequence ID" value="URZ10437.1"/>
    <property type="molecule type" value="Genomic_DNA"/>
</dbReference>
<name>A0A1S8LUW2_9CLOT</name>
<evidence type="ECO:0000313" key="2">
    <source>
        <dbReference type="Proteomes" id="UP000190951"/>
    </source>
</evidence>
<dbReference type="KEGG" id="crw:CROST_011460"/>
<protein>
    <submittedName>
        <fullName evidence="1">Uncharacterized protein</fullName>
    </submittedName>
</protein>
<sequence>MESGPHLSEDDFNFITEEEFEECFSYNLLE</sequence>
<organism evidence="1 2">
    <name type="scientific">Clostridium felsineum</name>
    <dbReference type="NCBI Taxonomy" id="36839"/>
    <lineage>
        <taxon>Bacteria</taxon>
        <taxon>Bacillati</taxon>
        <taxon>Bacillota</taxon>
        <taxon>Clostridia</taxon>
        <taxon>Eubacteriales</taxon>
        <taxon>Clostridiaceae</taxon>
        <taxon>Clostridium</taxon>
    </lineage>
</organism>
<dbReference type="Proteomes" id="UP000190951">
    <property type="component" value="Chromosome"/>
</dbReference>
<accession>A0A1S8LUW2</accession>
<gene>
    <name evidence="1" type="ORF">CROST_011460</name>
</gene>
<evidence type="ECO:0000313" key="1">
    <source>
        <dbReference type="EMBL" id="URZ10437.1"/>
    </source>
</evidence>